<feature type="transmembrane region" description="Helical" evidence="7">
    <location>
        <begin position="237"/>
        <end position="260"/>
    </location>
</feature>
<name>A0A1A3NKT5_MYCAS</name>
<keyword evidence="3" id="KW-1003">Cell membrane</keyword>
<dbReference type="SUPFAM" id="SSF82866">
    <property type="entry name" value="Multidrug efflux transporter AcrB transmembrane domain"/>
    <property type="match status" value="2"/>
</dbReference>
<evidence type="ECO:0000256" key="1">
    <source>
        <dbReference type="ARBA" id="ARBA00004651"/>
    </source>
</evidence>
<gene>
    <name evidence="9" type="ORF">A5635_22450</name>
</gene>
<evidence type="ECO:0000256" key="6">
    <source>
        <dbReference type="ARBA" id="ARBA00023136"/>
    </source>
</evidence>
<feature type="transmembrane region" description="Helical" evidence="7">
    <location>
        <begin position="182"/>
        <end position="201"/>
    </location>
</feature>
<evidence type="ECO:0000256" key="5">
    <source>
        <dbReference type="ARBA" id="ARBA00022989"/>
    </source>
</evidence>
<dbReference type="Proteomes" id="UP000093819">
    <property type="component" value="Unassembled WGS sequence"/>
</dbReference>
<organism evidence="9 10">
    <name type="scientific">Mycobacterium asiaticum</name>
    <dbReference type="NCBI Taxonomy" id="1790"/>
    <lineage>
        <taxon>Bacteria</taxon>
        <taxon>Bacillati</taxon>
        <taxon>Actinomycetota</taxon>
        <taxon>Actinomycetes</taxon>
        <taxon>Mycobacteriales</taxon>
        <taxon>Mycobacteriaceae</taxon>
        <taxon>Mycobacterium</taxon>
    </lineage>
</organism>
<feature type="transmembrane region" description="Helical" evidence="7">
    <location>
        <begin position="761"/>
        <end position="780"/>
    </location>
</feature>
<dbReference type="PANTHER" id="PTHR33406:SF6">
    <property type="entry name" value="MEMBRANE PROTEIN YDGH-RELATED"/>
    <property type="match status" value="1"/>
</dbReference>
<feature type="transmembrane region" description="Helical" evidence="7">
    <location>
        <begin position="208"/>
        <end position="225"/>
    </location>
</feature>
<proteinExistence type="inferred from homology"/>
<evidence type="ECO:0000313" key="9">
    <source>
        <dbReference type="EMBL" id="OBK21960.1"/>
    </source>
</evidence>
<dbReference type="NCBIfam" id="TIGR00833">
    <property type="entry name" value="actII"/>
    <property type="match status" value="1"/>
</dbReference>
<reference evidence="10" key="1">
    <citation type="submission" date="2016-06" db="EMBL/GenBank/DDBJ databases">
        <authorList>
            <person name="Sutton G."/>
            <person name="Brinkac L."/>
            <person name="Sanka R."/>
            <person name="Adams M."/>
            <person name="Lau E."/>
            <person name="Garcia-Basteiro A."/>
            <person name="Lopez-Varela E."/>
            <person name="Palencia S."/>
        </authorList>
    </citation>
    <scope>NUCLEOTIDE SEQUENCE [LARGE SCALE GENOMIC DNA]</scope>
    <source>
        <strain evidence="10">1245335.1</strain>
    </source>
</reference>
<feature type="domain" description="Membrane transport protein MMPL" evidence="8">
    <location>
        <begin position="676"/>
        <end position="929"/>
    </location>
</feature>
<comment type="subcellular location">
    <subcellularLocation>
        <location evidence="1">Cell membrane</location>
        <topology evidence="1">Multi-pass membrane protein</topology>
    </subcellularLocation>
</comment>
<evidence type="ECO:0000256" key="4">
    <source>
        <dbReference type="ARBA" id="ARBA00022692"/>
    </source>
</evidence>
<sequence>MIGRFIYRFALLIVAAWAVVAIVGNSFAPPVDQVIANEDQPFLLSGTSTELAVQRSADAFSQPATDNIAYLVLERAGDGGLNNQDREFYAQLVAALRADSRHVLGLMDWWQTPASTAVSSDHHVVTATMRLNGMVGTSDAADSIVAARNIAAHIAPPDGLHVYITGAGATIMDEFGAVDRQVQIFTVFAIAVLVLLLLIFYRSLITALVPLVSVLMALAVCRPVVSELAAHDLMDVSLFSLSVSVAVIVGAGTGFVIFLIGRYHEQRSHDVAPPLALADAYRAVAPVIIGSTLIVVAPLGAVGWLSIARISMFATTGVLCALGAFAVGLSALTLTPALMALASRAGLLEPPPGRSQSRRWRRMGINVARWPAPILVASGVFVLVLTIGLPGIPIGWDETSATSPETEANRGYRAVNAHFGPNQLHPDVVTIETGHDLRNPAGLRAIEQVTAAIMGISGVRMVQSASHPAGMVSKQAALTATAGNFGDRLDEFADQISSRPVLNDLAAAVDELLSQVDLIQSGMSAGPFAIGGVSLAVHLTQEATDKVQARSADVSGVFDSLRSFVSAIPDCPTTPVCAAAQEAVQWANAVVDSANKVIGAAQQLIAATVDGATSAGPGLPTMTKSVWEQLAQTRTIAANFKDILRSARPVPAQDLAGYLQGLAASAANGPGSALYASRTILTDPKFRPVLGELFSPDGHATRLFVYGDGQEWGNDGAVRAREISAAVADAVKNSTLQPATVDMAGVGPAIRDLQDIVGRDLALVALISLGVILLIAAVLLRSPIAGLIVLGTIGVSYLAALGASALIWQRLMHHELHWSVPPIALLSLVGVASGGNLLFPLRIREGHAAGVRTSVIRAFAATGVVVTGGGIVVGLTTLALAASSVLSLAQIGVTVGVALLMNALVVRTFMLPAVIVVLDRWLWWPREAVSDEPEREPVTAGA</sequence>
<feature type="transmembrane region" description="Helical" evidence="7">
    <location>
        <begin position="367"/>
        <end position="389"/>
    </location>
</feature>
<dbReference type="AlphaFoldDB" id="A0A1A3NKT5"/>
<dbReference type="Pfam" id="PF03176">
    <property type="entry name" value="MMPL"/>
    <property type="match status" value="2"/>
</dbReference>
<feature type="transmembrane region" description="Helical" evidence="7">
    <location>
        <begin position="820"/>
        <end position="839"/>
    </location>
</feature>
<feature type="transmembrane region" description="Helical" evidence="7">
    <location>
        <begin position="313"/>
        <end position="334"/>
    </location>
</feature>
<dbReference type="GO" id="GO:0005886">
    <property type="term" value="C:plasma membrane"/>
    <property type="evidence" value="ECO:0007669"/>
    <property type="project" value="UniProtKB-SubCell"/>
</dbReference>
<dbReference type="InterPro" id="IPR004869">
    <property type="entry name" value="MMPL_dom"/>
</dbReference>
<dbReference type="InterPro" id="IPR004707">
    <property type="entry name" value="MmpL_fam"/>
</dbReference>
<dbReference type="InterPro" id="IPR050545">
    <property type="entry name" value="Mycobact_MmpL"/>
</dbReference>
<dbReference type="PANTHER" id="PTHR33406">
    <property type="entry name" value="MEMBRANE PROTEIN MJ1562-RELATED"/>
    <property type="match status" value="1"/>
</dbReference>
<accession>A0A1A3NKT5</accession>
<keyword evidence="5 7" id="KW-1133">Transmembrane helix</keyword>
<protein>
    <submittedName>
        <fullName evidence="9">Transporter</fullName>
    </submittedName>
</protein>
<feature type="transmembrane region" description="Helical" evidence="7">
    <location>
        <begin position="859"/>
        <end position="882"/>
    </location>
</feature>
<dbReference type="Gene3D" id="1.20.1640.10">
    <property type="entry name" value="Multidrug efflux transporter AcrB transmembrane domain"/>
    <property type="match status" value="2"/>
</dbReference>
<evidence type="ECO:0000256" key="7">
    <source>
        <dbReference type="SAM" id="Phobius"/>
    </source>
</evidence>
<keyword evidence="6 7" id="KW-0472">Membrane</keyword>
<feature type="transmembrane region" description="Helical" evidence="7">
    <location>
        <begin position="888"/>
        <end position="918"/>
    </location>
</feature>
<evidence type="ECO:0000256" key="2">
    <source>
        <dbReference type="ARBA" id="ARBA00010157"/>
    </source>
</evidence>
<feature type="transmembrane region" description="Helical" evidence="7">
    <location>
        <begin position="787"/>
        <end position="808"/>
    </location>
</feature>
<keyword evidence="4 7" id="KW-0812">Transmembrane</keyword>
<dbReference type="OrthoDB" id="2365435at2"/>
<feature type="transmembrane region" description="Helical" evidence="7">
    <location>
        <begin position="281"/>
        <end position="307"/>
    </location>
</feature>
<evidence type="ECO:0000259" key="8">
    <source>
        <dbReference type="Pfam" id="PF03176"/>
    </source>
</evidence>
<evidence type="ECO:0000313" key="10">
    <source>
        <dbReference type="Proteomes" id="UP000093819"/>
    </source>
</evidence>
<dbReference type="EMBL" id="LZLR01000099">
    <property type="protein sequence ID" value="OBK21960.1"/>
    <property type="molecule type" value="Genomic_DNA"/>
</dbReference>
<evidence type="ECO:0000256" key="3">
    <source>
        <dbReference type="ARBA" id="ARBA00022475"/>
    </source>
</evidence>
<comment type="similarity">
    <text evidence="2">Belongs to the resistance-nodulation-cell division (RND) (TC 2.A.6) family. MmpL subfamily.</text>
</comment>
<comment type="caution">
    <text evidence="9">The sequence shown here is derived from an EMBL/GenBank/DDBJ whole genome shotgun (WGS) entry which is preliminary data.</text>
</comment>
<feature type="domain" description="Membrane transport protein MMPL" evidence="8">
    <location>
        <begin position="48"/>
        <end position="374"/>
    </location>
</feature>